<dbReference type="Proteomes" id="UP000660885">
    <property type="component" value="Unassembled WGS sequence"/>
</dbReference>
<dbReference type="EMBL" id="JAETWB010000063">
    <property type="protein sequence ID" value="MBL6082356.1"/>
    <property type="molecule type" value="Genomic_DNA"/>
</dbReference>
<dbReference type="RefSeq" id="WP_202835580.1">
    <property type="nucleotide sequence ID" value="NZ_JAETWB010000063.1"/>
</dbReference>
<reference evidence="1 2" key="1">
    <citation type="submission" date="2021-01" db="EMBL/GenBank/DDBJ databases">
        <title>Belnapia mucosa sp. nov. and Belnapia arida sp. nov., isolated from the Tabernas Desert (Almeria, Spain).</title>
        <authorList>
            <person name="Molina-Menor E."/>
            <person name="Vidal-Verdu A."/>
            <person name="Calonge A."/>
            <person name="Satari L."/>
            <person name="Pereto J."/>
            <person name="Porcar M."/>
        </authorList>
    </citation>
    <scope>NUCLEOTIDE SEQUENCE [LARGE SCALE GENOMIC DNA]</scope>
    <source>
        <strain evidence="1 2">T18</strain>
    </source>
</reference>
<dbReference type="Pfam" id="PF11903">
    <property type="entry name" value="ParD_like"/>
    <property type="match status" value="1"/>
</dbReference>
<evidence type="ECO:0000313" key="1">
    <source>
        <dbReference type="EMBL" id="MBL6082356.1"/>
    </source>
</evidence>
<dbReference type="InterPro" id="IPR021831">
    <property type="entry name" value="ParD-like"/>
</dbReference>
<keyword evidence="2" id="KW-1185">Reference proteome</keyword>
<organism evidence="1 2">
    <name type="scientific">Belnapia arida</name>
    <dbReference type="NCBI Taxonomy" id="2804533"/>
    <lineage>
        <taxon>Bacteria</taxon>
        <taxon>Pseudomonadati</taxon>
        <taxon>Pseudomonadota</taxon>
        <taxon>Alphaproteobacteria</taxon>
        <taxon>Acetobacterales</taxon>
        <taxon>Roseomonadaceae</taxon>
        <taxon>Belnapia</taxon>
    </lineage>
</organism>
<accession>A0ABS1UCE4</accession>
<name>A0ABS1UCE4_9PROT</name>
<evidence type="ECO:0008006" key="3">
    <source>
        <dbReference type="Google" id="ProtNLM"/>
    </source>
</evidence>
<proteinExistence type="predicted"/>
<evidence type="ECO:0000313" key="2">
    <source>
        <dbReference type="Proteomes" id="UP000660885"/>
    </source>
</evidence>
<protein>
    <recommendedName>
        <fullName evidence="3">ParD-like antitoxin of type II toxin-antitoxin system</fullName>
    </recommendedName>
</protein>
<sequence>MTDARGTISLKLEILAAATQAARVNHCSVEAQIERWARLGRALEMHSAFSSSEVEAAVGGSKTVEELSSLERVAFFERISEIFQNASAHLVAAYASLSHDPNMGTTLSPREPSAD</sequence>
<comment type="caution">
    <text evidence="1">The sequence shown here is derived from an EMBL/GenBank/DDBJ whole genome shotgun (WGS) entry which is preliminary data.</text>
</comment>
<gene>
    <name evidence="1" type="ORF">JMJ56_30765</name>
</gene>